<gene>
    <name evidence="6" type="ORF">Aru02nite_37860</name>
</gene>
<evidence type="ECO:0000313" key="6">
    <source>
        <dbReference type="EMBL" id="GID12897.1"/>
    </source>
</evidence>
<dbReference type="EMBL" id="BOMB01000021">
    <property type="protein sequence ID" value="GID12897.1"/>
    <property type="molecule type" value="Genomic_DNA"/>
</dbReference>
<organism evidence="6 7">
    <name type="scientific">Actinocatenispora rupis</name>
    <dbReference type="NCBI Taxonomy" id="519421"/>
    <lineage>
        <taxon>Bacteria</taxon>
        <taxon>Bacillati</taxon>
        <taxon>Actinomycetota</taxon>
        <taxon>Actinomycetes</taxon>
        <taxon>Micromonosporales</taxon>
        <taxon>Micromonosporaceae</taxon>
        <taxon>Actinocatenispora</taxon>
    </lineage>
</organism>
<sequence length="114" mass="11596">MTHLVLALTAIALNTFSGTAAVLRWSVILPGMRRAGVPESWLVFPIGVLKLAGAAGIAVGLAVPVVGLAASIGLVLYFTCALYTHVRAGDYGAQFGLAFVFLGVAAANVALALT</sequence>
<keyword evidence="3 5" id="KW-1133">Transmembrane helix</keyword>
<proteinExistence type="predicted"/>
<feature type="transmembrane region" description="Helical" evidence="5">
    <location>
        <begin position="92"/>
        <end position="113"/>
    </location>
</feature>
<evidence type="ECO:0008006" key="8">
    <source>
        <dbReference type="Google" id="ProtNLM"/>
    </source>
</evidence>
<evidence type="ECO:0000256" key="1">
    <source>
        <dbReference type="ARBA" id="ARBA00004141"/>
    </source>
</evidence>
<comment type="subcellular location">
    <subcellularLocation>
        <location evidence="1">Membrane</location>
        <topology evidence="1">Multi-pass membrane protein</topology>
    </subcellularLocation>
</comment>
<dbReference type="Pfam" id="PF13564">
    <property type="entry name" value="DoxX_2"/>
    <property type="match status" value="1"/>
</dbReference>
<evidence type="ECO:0000256" key="2">
    <source>
        <dbReference type="ARBA" id="ARBA00022692"/>
    </source>
</evidence>
<evidence type="ECO:0000256" key="4">
    <source>
        <dbReference type="ARBA" id="ARBA00023136"/>
    </source>
</evidence>
<evidence type="ECO:0000256" key="5">
    <source>
        <dbReference type="SAM" id="Phobius"/>
    </source>
</evidence>
<dbReference type="AlphaFoldDB" id="A0A8J3JA66"/>
<accession>A0A8J3JA66</accession>
<evidence type="ECO:0000256" key="3">
    <source>
        <dbReference type="ARBA" id="ARBA00022989"/>
    </source>
</evidence>
<dbReference type="Proteomes" id="UP000612808">
    <property type="component" value="Unassembled WGS sequence"/>
</dbReference>
<reference evidence="6" key="1">
    <citation type="submission" date="2021-01" db="EMBL/GenBank/DDBJ databases">
        <title>Whole genome shotgun sequence of Actinocatenispora rupis NBRC 107355.</title>
        <authorList>
            <person name="Komaki H."/>
            <person name="Tamura T."/>
        </authorList>
    </citation>
    <scope>NUCLEOTIDE SEQUENCE</scope>
    <source>
        <strain evidence="6">NBRC 107355</strain>
    </source>
</reference>
<dbReference type="InterPro" id="IPR032808">
    <property type="entry name" value="DoxX"/>
</dbReference>
<name>A0A8J3JA66_9ACTN</name>
<evidence type="ECO:0000313" key="7">
    <source>
        <dbReference type="Proteomes" id="UP000612808"/>
    </source>
</evidence>
<protein>
    <recommendedName>
        <fullName evidence="8">DoxX-like family protein</fullName>
    </recommendedName>
</protein>
<dbReference type="RefSeq" id="WP_203659375.1">
    <property type="nucleotide sequence ID" value="NZ_BAAAZM010000008.1"/>
</dbReference>
<keyword evidence="4 5" id="KW-0472">Membrane</keyword>
<keyword evidence="2 5" id="KW-0812">Transmembrane</keyword>
<comment type="caution">
    <text evidence="6">The sequence shown here is derived from an EMBL/GenBank/DDBJ whole genome shotgun (WGS) entry which is preliminary data.</text>
</comment>
<keyword evidence="7" id="KW-1185">Reference proteome</keyword>
<dbReference type="GO" id="GO:0016020">
    <property type="term" value="C:membrane"/>
    <property type="evidence" value="ECO:0007669"/>
    <property type="project" value="UniProtKB-SubCell"/>
</dbReference>